<proteinExistence type="inferred from homology"/>
<dbReference type="Proteomes" id="UP000549394">
    <property type="component" value="Unassembled WGS sequence"/>
</dbReference>
<organism evidence="9 10">
    <name type="scientific">Dimorphilus gyrociliatus</name>
    <dbReference type="NCBI Taxonomy" id="2664684"/>
    <lineage>
        <taxon>Eukaryota</taxon>
        <taxon>Metazoa</taxon>
        <taxon>Spiralia</taxon>
        <taxon>Lophotrochozoa</taxon>
        <taxon>Annelida</taxon>
        <taxon>Polychaeta</taxon>
        <taxon>Polychaeta incertae sedis</taxon>
        <taxon>Dinophilidae</taxon>
        <taxon>Dimorphilus</taxon>
    </lineage>
</organism>
<dbReference type="InterPro" id="IPR001594">
    <property type="entry name" value="Palmitoyltrfase_DHHC"/>
</dbReference>
<reference evidence="9 10" key="1">
    <citation type="submission" date="2020-08" db="EMBL/GenBank/DDBJ databases">
        <authorList>
            <person name="Hejnol A."/>
        </authorList>
    </citation>
    <scope>NUCLEOTIDE SEQUENCE [LARGE SCALE GENOMIC DNA]</scope>
</reference>
<evidence type="ECO:0000256" key="2">
    <source>
        <dbReference type="ARBA" id="ARBA00022679"/>
    </source>
</evidence>
<dbReference type="AlphaFoldDB" id="A0A7I8VK72"/>
<comment type="similarity">
    <text evidence="7">Belongs to the DHHC palmitoyltransferase family.</text>
</comment>
<keyword evidence="4 7" id="KW-1133">Transmembrane helix</keyword>
<keyword evidence="2 7" id="KW-0808">Transferase</keyword>
<feature type="transmembrane region" description="Helical" evidence="7">
    <location>
        <begin position="148"/>
        <end position="169"/>
    </location>
</feature>
<dbReference type="EMBL" id="CAJFCJ010000006">
    <property type="protein sequence ID" value="CAD5116666.1"/>
    <property type="molecule type" value="Genomic_DNA"/>
</dbReference>
<dbReference type="EC" id="2.3.1.225" evidence="7"/>
<feature type="domain" description="Palmitoyltransferase DHHC" evidence="8">
    <location>
        <begin position="98"/>
        <end position="234"/>
    </location>
</feature>
<evidence type="ECO:0000256" key="6">
    <source>
        <dbReference type="ARBA" id="ARBA00023315"/>
    </source>
</evidence>
<dbReference type="OrthoDB" id="331948at2759"/>
<keyword evidence="6 7" id="KW-0012">Acyltransferase</keyword>
<feature type="transmembrane region" description="Helical" evidence="7">
    <location>
        <begin position="54"/>
        <end position="75"/>
    </location>
</feature>
<keyword evidence="10" id="KW-1185">Reference proteome</keyword>
<evidence type="ECO:0000256" key="1">
    <source>
        <dbReference type="ARBA" id="ARBA00004141"/>
    </source>
</evidence>
<comment type="caution">
    <text evidence="9">The sequence shown here is derived from an EMBL/GenBank/DDBJ whole genome shotgun (WGS) entry which is preliminary data.</text>
</comment>
<comment type="catalytic activity">
    <reaction evidence="7">
        <text>L-cysteinyl-[protein] + hexadecanoyl-CoA = S-hexadecanoyl-L-cysteinyl-[protein] + CoA</text>
        <dbReference type="Rhea" id="RHEA:36683"/>
        <dbReference type="Rhea" id="RHEA-COMP:10131"/>
        <dbReference type="Rhea" id="RHEA-COMP:11032"/>
        <dbReference type="ChEBI" id="CHEBI:29950"/>
        <dbReference type="ChEBI" id="CHEBI:57287"/>
        <dbReference type="ChEBI" id="CHEBI:57379"/>
        <dbReference type="ChEBI" id="CHEBI:74151"/>
        <dbReference type="EC" id="2.3.1.225"/>
    </reaction>
</comment>
<dbReference type="PROSITE" id="PS50216">
    <property type="entry name" value="DHHC"/>
    <property type="match status" value="1"/>
</dbReference>
<dbReference type="InterPro" id="IPR039859">
    <property type="entry name" value="PFA4/ZDH16/20/ERF2-like"/>
</dbReference>
<evidence type="ECO:0000256" key="5">
    <source>
        <dbReference type="ARBA" id="ARBA00023136"/>
    </source>
</evidence>
<keyword evidence="5 7" id="KW-0472">Membrane</keyword>
<comment type="domain">
    <text evidence="7">The DHHC domain is required for palmitoyltransferase activity.</text>
</comment>
<comment type="subcellular location">
    <subcellularLocation>
        <location evidence="1">Membrane</location>
        <topology evidence="1">Multi-pass membrane protein</topology>
    </subcellularLocation>
</comment>
<evidence type="ECO:0000256" key="4">
    <source>
        <dbReference type="ARBA" id="ARBA00022989"/>
    </source>
</evidence>
<dbReference type="GO" id="GO:0016020">
    <property type="term" value="C:membrane"/>
    <property type="evidence" value="ECO:0007669"/>
    <property type="project" value="UniProtKB-SubCell"/>
</dbReference>
<evidence type="ECO:0000313" key="10">
    <source>
        <dbReference type="Proteomes" id="UP000549394"/>
    </source>
</evidence>
<accession>A0A7I8VK72</accession>
<dbReference type="Pfam" id="PF01529">
    <property type="entry name" value="DHHC"/>
    <property type="match status" value="1"/>
</dbReference>
<evidence type="ECO:0000256" key="3">
    <source>
        <dbReference type="ARBA" id="ARBA00022692"/>
    </source>
</evidence>
<protein>
    <recommendedName>
        <fullName evidence="7">Palmitoyltransferase</fullName>
        <ecNumber evidence="7">2.3.1.225</ecNumber>
    </recommendedName>
</protein>
<feature type="transmembrane region" description="Helical" evidence="7">
    <location>
        <begin position="28"/>
        <end position="48"/>
    </location>
</feature>
<gene>
    <name evidence="9" type="ORF">DGYR_LOCUS5269</name>
</gene>
<feature type="transmembrane region" description="Helical" evidence="7">
    <location>
        <begin position="189"/>
        <end position="218"/>
    </location>
</feature>
<evidence type="ECO:0000313" key="9">
    <source>
        <dbReference type="EMBL" id="CAD5116666.1"/>
    </source>
</evidence>
<evidence type="ECO:0000259" key="8">
    <source>
        <dbReference type="Pfam" id="PF01529"/>
    </source>
</evidence>
<dbReference type="PANTHER" id="PTHR12246">
    <property type="entry name" value="PALMITOYLTRANSFERASE ZDHHC16"/>
    <property type="match status" value="1"/>
</dbReference>
<sequence length="351" mass="40087">MSSSSNFIVNSADSGIGCFYRLLHWGPCIALTVIGIVSSCSIICDLQWWPPTTLWGGVHLIVFCFWVTATLYNFFNAAFLGPGHVPRNWAPKSKRDEDKLQQCIVCKGFKAPRSHHCRKCGKCVMKMDHHCPWINNCVGHFNHANFTYFLAFAPAGCLHGLCILIPSMYRAVTKNYFIRYGSEYDPIVTLSVTMFIFSMLAVGLAVGVIIAVGGLCIIQIRSIIKNETSIESWINDKAHWRRRDTDEEWIYPYDLGWRENLRQVFSSFYKSDGYRWTVKEGCNQYTLTVEQLQQKAEKRERAITYVATEKYNGSWFPISKGICVACCPPCVDEPRIPLLNGDKVSVTRWRK</sequence>
<name>A0A7I8VK72_9ANNE</name>
<keyword evidence="3 7" id="KW-0812">Transmembrane</keyword>
<dbReference type="GO" id="GO:0019706">
    <property type="term" value="F:protein-cysteine S-palmitoyltransferase activity"/>
    <property type="evidence" value="ECO:0007669"/>
    <property type="project" value="UniProtKB-EC"/>
</dbReference>
<evidence type="ECO:0000256" key="7">
    <source>
        <dbReference type="RuleBase" id="RU079119"/>
    </source>
</evidence>